<dbReference type="InterPro" id="IPR012677">
    <property type="entry name" value="Nucleotide-bd_a/b_plait_sf"/>
</dbReference>
<name>A0ABD3PE39_9STRA</name>
<dbReference type="EMBL" id="JALLPJ020000652">
    <property type="protein sequence ID" value="KAL3786385.1"/>
    <property type="molecule type" value="Genomic_DNA"/>
</dbReference>
<dbReference type="Gene3D" id="3.30.70.330">
    <property type="match status" value="1"/>
</dbReference>
<dbReference type="PANTHER" id="PTHR12072">
    <property type="entry name" value="CWF19, CELL CYCLE CONTROL PROTEIN"/>
    <property type="match status" value="1"/>
</dbReference>
<dbReference type="AlphaFoldDB" id="A0ABD3PE39"/>
<protein>
    <recommendedName>
        <fullName evidence="2">Cwf19-like C-terminal domain-containing protein</fullName>
    </recommendedName>
</protein>
<gene>
    <name evidence="3" type="ORF">ACHAWO_010032</name>
</gene>
<dbReference type="SUPFAM" id="SSF54197">
    <property type="entry name" value="HIT-like"/>
    <property type="match status" value="1"/>
</dbReference>
<dbReference type="Gene3D" id="3.30.428.10">
    <property type="entry name" value="HIT-like"/>
    <property type="match status" value="1"/>
</dbReference>
<sequence length="801" mass="88416">MATNQLKILLVGPVCGELTHLASKLSTLQNSKAGPFDICICAGPFFRNNNEDIPSFVVPVVFVDEGDGLPSKTNNTSTEDGLQTEGLNCIAPNLYRLPNQADIISIPFSKRPSLIVGYCRPNIRFNSSCDALKAKAKHTSFLGCDVFISSEWGQGIETLLGESEEGSYDVAELVAICRPRYHLAPGLADEKALHKFVASPPYRYTSNISSHAGRFLALGHVTSPAEAKSLGKGYKYVHAIGITPLAYMNESDRERAKEEGVAVANPYTDDAYKVEAAVVKNEATSGGISEAQARRLVQQHANNQEDHRWQSRKRKHEETDALQMEQENNPHNLSLFLHGLHRDAAGYLTEDVLMDAFRVFGCHTIRYPKNGANSFVFLDFNSHEEALQCLKKVKGEVAIRNVMLTLKWSNPTTNTRRCDGDIPPPPPKRKQRLTEAEAADSSTLFLRLPPTIDASSYSNELEMVRLLAERTMEDELNIGIPADSPDRITAANEPALGVAVRQPDAEKGYGFLLFNSHTAALTTLISLTGNEDGGMVNGEKLAIQLMIGDENRAVSHLEGISLYWAKDSQPKTDADAKARSLGQRTDCWFCLASPTCEKHLIVAVHEDCYVAMPKGAINDHHALIVPIDHKHQGALVDSKLSPEIEEIKAKLRRHAQKVLNKDLFVFERCIQTKGGYHTHIQCIPVDNGSGPALQSKMMEMAIRNNFKLKEITSDLGLPALGGEWDEGYFYAEIPLAGGDGYRRFVYNAGENQGNVPLQFGREVVAAVAEDDRIGQWKACLVSQEKEEELTVAFRKSYESIQ</sequence>
<dbReference type="PANTHER" id="PTHR12072:SF4">
    <property type="entry name" value="CWF19-LIKE PROTEIN 1"/>
    <property type="match status" value="1"/>
</dbReference>
<dbReference type="InterPro" id="IPR035979">
    <property type="entry name" value="RBD_domain_sf"/>
</dbReference>
<feature type="domain" description="Cwf19-like C-terminal" evidence="2">
    <location>
        <begin position="579"/>
        <end position="693"/>
    </location>
</feature>
<proteinExistence type="predicted"/>
<dbReference type="Proteomes" id="UP001530400">
    <property type="component" value="Unassembled WGS sequence"/>
</dbReference>
<dbReference type="InterPro" id="IPR036265">
    <property type="entry name" value="HIT-like_sf"/>
</dbReference>
<evidence type="ECO:0000256" key="1">
    <source>
        <dbReference type="SAM" id="MobiDB-lite"/>
    </source>
</evidence>
<accession>A0ABD3PE39</accession>
<dbReference type="SUPFAM" id="SSF54928">
    <property type="entry name" value="RNA-binding domain, RBD"/>
    <property type="match status" value="1"/>
</dbReference>
<organism evidence="3 4">
    <name type="scientific">Cyclotella atomus</name>
    <dbReference type="NCBI Taxonomy" id="382360"/>
    <lineage>
        <taxon>Eukaryota</taxon>
        <taxon>Sar</taxon>
        <taxon>Stramenopiles</taxon>
        <taxon>Ochrophyta</taxon>
        <taxon>Bacillariophyta</taxon>
        <taxon>Coscinodiscophyceae</taxon>
        <taxon>Thalassiosirophycidae</taxon>
        <taxon>Stephanodiscales</taxon>
        <taxon>Stephanodiscaceae</taxon>
        <taxon>Cyclotella</taxon>
    </lineage>
</organism>
<dbReference type="InterPro" id="IPR040194">
    <property type="entry name" value="Cwf19-like"/>
</dbReference>
<feature type="region of interest" description="Disordered" evidence="1">
    <location>
        <begin position="298"/>
        <end position="319"/>
    </location>
</feature>
<evidence type="ECO:0000313" key="4">
    <source>
        <dbReference type="Proteomes" id="UP001530400"/>
    </source>
</evidence>
<dbReference type="Pfam" id="PF04677">
    <property type="entry name" value="CwfJ_C_1"/>
    <property type="match status" value="1"/>
</dbReference>
<evidence type="ECO:0000259" key="2">
    <source>
        <dbReference type="Pfam" id="PF04677"/>
    </source>
</evidence>
<dbReference type="InterPro" id="IPR006768">
    <property type="entry name" value="Cwf19-like_C_dom-1"/>
</dbReference>
<keyword evidence="4" id="KW-1185">Reference proteome</keyword>
<reference evidence="3 4" key="1">
    <citation type="submission" date="2024-10" db="EMBL/GenBank/DDBJ databases">
        <title>Updated reference genomes for cyclostephanoid diatoms.</title>
        <authorList>
            <person name="Roberts W.R."/>
            <person name="Alverson A.J."/>
        </authorList>
    </citation>
    <scope>NUCLEOTIDE SEQUENCE [LARGE SCALE GENOMIC DNA]</scope>
    <source>
        <strain evidence="3 4">AJA010-31</strain>
    </source>
</reference>
<dbReference type="CDD" id="cd00590">
    <property type="entry name" value="RRM_SF"/>
    <property type="match status" value="1"/>
</dbReference>
<comment type="caution">
    <text evidence="3">The sequence shown here is derived from an EMBL/GenBank/DDBJ whole genome shotgun (WGS) entry which is preliminary data.</text>
</comment>
<evidence type="ECO:0000313" key="3">
    <source>
        <dbReference type="EMBL" id="KAL3786385.1"/>
    </source>
</evidence>